<dbReference type="Gene3D" id="1.25.40.10">
    <property type="entry name" value="Tetratricopeptide repeat domain"/>
    <property type="match status" value="1"/>
</dbReference>
<name>A0A9D1SKG3_9FIRM</name>
<accession>A0A9D1SKG3</accession>
<evidence type="ECO:0000259" key="2">
    <source>
        <dbReference type="PROSITE" id="PS50076"/>
    </source>
</evidence>
<proteinExistence type="predicted"/>
<dbReference type="InterPro" id="IPR001623">
    <property type="entry name" value="DnaJ_domain"/>
</dbReference>
<reference evidence="3" key="1">
    <citation type="submission" date="2020-10" db="EMBL/GenBank/DDBJ databases">
        <authorList>
            <person name="Gilroy R."/>
        </authorList>
    </citation>
    <scope>NUCLEOTIDE SEQUENCE</scope>
    <source>
        <strain evidence="3">9366</strain>
    </source>
</reference>
<evidence type="ECO:0000313" key="4">
    <source>
        <dbReference type="Proteomes" id="UP000824145"/>
    </source>
</evidence>
<dbReference type="Proteomes" id="UP000824145">
    <property type="component" value="Unassembled WGS sequence"/>
</dbReference>
<comment type="caution">
    <text evidence="3">The sequence shown here is derived from an EMBL/GenBank/DDBJ whole genome shotgun (WGS) entry which is preliminary data.</text>
</comment>
<dbReference type="Gene3D" id="1.10.287.110">
    <property type="entry name" value="DnaJ domain"/>
    <property type="match status" value="1"/>
</dbReference>
<dbReference type="InterPro" id="IPR036869">
    <property type="entry name" value="J_dom_sf"/>
</dbReference>
<evidence type="ECO:0000256" key="1">
    <source>
        <dbReference type="ARBA" id="ARBA00022705"/>
    </source>
</evidence>
<dbReference type="InterPro" id="IPR011990">
    <property type="entry name" value="TPR-like_helical_dom_sf"/>
</dbReference>
<dbReference type="SUPFAM" id="SSF48452">
    <property type="entry name" value="TPR-like"/>
    <property type="match status" value="1"/>
</dbReference>
<dbReference type="SUPFAM" id="SSF46565">
    <property type="entry name" value="Chaperone J-domain"/>
    <property type="match status" value="1"/>
</dbReference>
<organism evidence="3 4">
    <name type="scientific">Candidatus Caccalectryoclostridium excrementigallinarum</name>
    <dbReference type="NCBI Taxonomy" id="2840710"/>
    <lineage>
        <taxon>Bacteria</taxon>
        <taxon>Bacillati</taxon>
        <taxon>Bacillota</taxon>
        <taxon>Clostridia</taxon>
        <taxon>Christensenellales</taxon>
        <taxon>Christensenellaceae</taxon>
        <taxon>Christensenellaceae incertae sedis</taxon>
        <taxon>Candidatus Caccalectryoclostridium</taxon>
    </lineage>
</organism>
<gene>
    <name evidence="3" type="ORF">IAB07_04010</name>
</gene>
<keyword evidence="1" id="KW-0235">DNA replication</keyword>
<dbReference type="AlphaFoldDB" id="A0A9D1SKG3"/>
<feature type="domain" description="J" evidence="2">
    <location>
        <begin position="4"/>
        <end position="73"/>
    </location>
</feature>
<evidence type="ECO:0000313" key="3">
    <source>
        <dbReference type="EMBL" id="HIU62917.1"/>
    </source>
</evidence>
<dbReference type="EMBL" id="DVNJ01000020">
    <property type="protein sequence ID" value="HIU62917.1"/>
    <property type="molecule type" value="Genomic_DNA"/>
</dbReference>
<sequence>MQKSPYSVLGLKDDATQEQIDNAYYDLKQQYEAKLFEEGEVGMEASKKLAELERAYSDCVEDLNKRVTYDNYGGTYGMVEQLIKEGKINEAQKQLDSIEPRDAEWHYMQAVIYYKRNWHIESKKQLELAVALDPSNPKYQKTLDRLTASINNAAGAAQGAGDMRGGYSRPDAQAAGNAATASACCNTCSTLICCDCLCECCGGDLIPCC</sequence>
<dbReference type="GO" id="GO:0006260">
    <property type="term" value="P:DNA replication"/>
    <property type="evidence" value="ECO:0007669"/>
    <property type="project" value="UniProtKB-KW"/>
</dbReference>
<dbReference type="PROSITE" id="PS50076">
    <property type="entry name" value="DNAJ_2"/>
    <property type="match status" value="1"/>
</dbReference>
<protein>
    <recommendedName>
        <fullName evidence="2">J domain-containing protein</fullName>
    </recommendedName>
</protein>
<reference evidence="3" key="2">
    <citation type="journal article" date="2021" name="PeerJ">
        <title>Extensive microbial diversity within the chicken gut microbiome revealed by metagenomics and culture.</title>
        <authorList>
            <person name="Gilroy R."/>
            <person name="Ravi A."/>
            <person name="Getino M."/>
            <person name="Pursley I."/>
            <person name="Horton D.L."/>
            <person name="Alikhan N.F."/>
            <person name="Baker D."/>
            <person name="Gharbi K."/>
            <person name="Hall N."/>
            <person name="Watson M."/>
            <person name="Adriaenssens E.M."/>
            <person name="Foster-Nyarko E."/>
            <person name="Jarju S."/>
            <person name="Secka A."/>
            <person name="Antonio M."/>
            <person name="Oren A."/>
            <person name="Chaudhuri R.R."/>
            <person name="La Ragione R."/>
            <person name="Hildebrand F."/>
            <person name="Pallen M.J."/>
        </authorList>
    </citation>
    <scope>NUCLEOTIDE SEQUENCE</scope>
    <source>
        <strain evidence="3">9366</strain>
    </source>
</reference>